<feature type="compositionally biased region" description="Polar residues" evidence="2">
    <location>
        <begin position="83"/>
        <end position="97"/>
    </location>
</feature>
<feature type="compositionally biased region" description="Polar residues" evidence="2">
    <location>
        <begin position="701"/>
        <end position="728"/>
    </location>
</feature>
<feature type="region of interest" description="Disordered" evidence="2">
    <location>
        <begin position="956"/>
        <end position="1021"/>
    </location>
</feature>
<dbReference type="InterPro" id="IPR054708">
    <property type="entry name" value="MTPAP-like_central"/>
</dbReference>
<name>A0ABQ9Y2Y9_9EUKA</name>
<feature type="compositionally biased region" description="Basic and acidic residues" evidence="2">
    <location>
        <begin position="969"/>
        <end position="978"/>
    </location>
</feature>
<feature type="compositionally biased region" description="Polar residues" evidence="2">
    <location>
        <begin position="898"/>
        <end position="908"/>
    </location>
</feature>
<keyword evidence="1" id="KW-0175">Coiled coil</keyword>
<gene>
    <name evidence="4" type="ORF">BLNAU_6815</name>
</gene>
<feature type="compositionally biased region" description="Basic and acidic residues" evidence="2">
    <location>
        <begin position="875"/>
        <end position="888"/>
    </location>
</feature>
<evidence type="ECO:0000313" key="5">
    <source>
        <dbReference type="Proteomes" id="UP001281761"/>
    </source>
</evidence>
<dbReference type="Gene3D" id="1.10.1410.10">
    <property type="match status" value="1"/>
</dbReference>
<evidence type="ECO:0000259" key="3">
    <source>
        <dbReference type="Pfam" id="PF22600"/>
    </source>
</evidence>
<dbReference type="PANTHER" id="PTHR12271">
    <property type="entry name" value="POLY A POLYMERASE CID PAP -RELATED"/>
    <property type="match status" value="1"/>
</dbReference>
<feature type="compositionally biased region" description="Low complexity" evidence="2">
    <location>
        <begin position="60"/>
        <end position="77"/>
    </location>
</feature>
<evidence type="ECO:0000313" key="4">
    <source>
        <dbReference type="EMBL" id="KAK2958111.1"/>
    </source>
</evidence>
<feature type="compositionally biased region" description="Polar residues" evidence="2">
    <location>
        <begin position="1"/>
        <end position="26"/>
    </location>
</feature>
<feature type="compositionally biased region" description="Basic and acidic residues" evidence="2">
    <location>
        <begin position="831"/>
        <end position="844"/>
    </location>
</feature>
<feature type="compositionally biased region" description="Polar residues" evidence="2">
    <location>
        <begin position="744"/>
        <end position="759"/>
    </location>
</feature>
<feature type="region of interest" description="Disordered" evidence="2">
    <location>
        <begin position="744"/>
        <end position="926"/>
    </location>
</feature>
<keyword evidence="5" id="KW-1185">Reference proteome</keyword>
<organism evidence="4 5">
    <name type="scientific">Blattamonas nauphoetae</name>
    <dbReference type="NCBI Taxonomy" id="2049346"/>
    <lineage>
        <taxon>Eukaryota</taxon>
        <taxon>Metamonada</taxon>
        <taxon>Preaxostyla</taxon>
        <taxon>Oxymonadida</taxon>
        <taxon>Blattamonas</taxon>
    </lineage>
</organism>
<reference evidence="4 5" key="1">
    <citation type="journal article" date="2022" name="bioRxiv">
        <title>Genomics of Preaxostyla Flagellates Illuminates Evolutionary Transitions and the Path Towards Mitochondrial Loss.</title>
        <authorList>
            <person name="Novak L.V.F."/>
            <person name="Treitli S.C."/>
            <person name="Pyrih J."/>
            <person name="Halakuc P."/>
            <person name="Pipaliya S.V."/>
            <person name="Vacek V."/>
            <person name="Brzon O."/>
            <person name="Soukal P."/>
            <person name="Eme L."/>
            <person name="Dacks J.B."/>
            <person name="Karnkowska A."/>
            <person name="Elias M."/>
            <person name="Hampl V."/>
        </authorList>
    </citation>
    <scope>NUCLEOTIDE SEQUENCE [LARGE SCALE GENOMIC DNA]</scope>
    <source>
        <strain evidence="4">NAU3</strain>
        <tissue evidence="4">Gut</tissue>
    </source>
</reference>
<proteinExistence type="predicted"/>
<dbReference type="Proteomes" id="UP001281761">
    <property type="component" value="Unassembled WGS sequence"/>
</dbReference>
<dbReference type="Gene3D" id="3.30.460.10">
    <property type="entry name" value="Beta Polymerase, domain 2"/>
    <property type="match status" value="1"/>
</dbReference>
<evidence type="ECO:0000256" key="1">
    <source>
        <dbReference type="SAM" id="Coils"/>
    </source>
</evidence>
<feature type="region of interest" description="Disordered" evidence="2">
    <location>
        <begin position="1"/>
        <end position="97"/>
    </location>
</feature>
<feature type="coiled-coil region" evidence="1">
    <location>
        <begin position="1093"/>
        <end position="1120"/>
    </location>
</feature>
<dbReference type="SUPFAM" id="SSF81301">
    <property type="entry name" value="Nucleotidyltransferase"/>
    <property type="match status" value="1"/>
</dbReference>
<feature type="compositionally biased region" description="Basic and acidic residues" evidence="2">
    <location>
        <begin position="651"/>
        <end position="663"/>
    </location>
</feature>
<comment type="caution">
    <text evidence="4">The sequence shown here is derived from an EMBL/GenBank/DDBJ whole genome shotgun (WGS) entry which is preliminary data.</text>
</comment>
<feature type="compositionally biased region" description="Low complexity" evidence="2">
    <location>
        <begin position="673"/>
        <end position="684"/>
    </location>
</feature>
<dbReference type="Pfam" id="PF22600">
    <property type="entry name" value="MTPAP-like_central"/>
    <property type="match status" value="1"/>
</dbReference>
<evidence type="ECO:0000256" key="2">
    <source>
        <dbReference type="SAM" id="MobiDB-lite"/>
    </source>
</evidence>
<dbReference type="InterPro" id="IPR043519">
    <property type="entry name" value="NT_sf"/>
</dbReference>
<feature type="domain" description="Poly(A) RNA polymerase mitochondrial-like central palm" evidence="3">
    <location>
        <begin position="142"/>
        <end position="297"/>
    </location>
</feature>
<dbReference type="SUPFAM" id="SSF81631">
    <property type="entry name" value="PAP/OAS1 substrate-binding domain"/>
    <property type="match status" value="1"/>
</dbReference>
<dbReference type="EMBL" id="JARBJD010000040">
    <property type="protein sequence ID" value="KAK2958111.1"/>
    <property type="molecule type" value="Genomic_DNA"/>
</dbReference>
<accession>A0ABQ9Y2Y9</accession>
<dbReference type="PANTHER" id="PTHR12271:SF40">
    <property type="entry name" value="POLY(A) RNA POLYMERASE GLD2"/>
    <property type="match status" value="1"/>
</dbReference>
<feature type="compositionally biased region" description="Basic and acidic residues" evidence="2">
    <location>
        <begin position="777"/>
        <end position="790"/>
    </location>
</feature>
<feature type="region of interest" description="Disordered" evidence="2">
    <location>
        <begin position="651"/>
        <end position="728"/>
    </location>
</feature>
<protein>
    <recommendedName>
        <fullName evidence="3">Poly(A) RNA polymerase mitochondrial-like central palm domain-containing protein</fullName>
    </recommendedName>
</protein>
<sequence>MLRPQNYSFSLTPPNARFNTNMNRNVMNLPPPFQQSMSLPSANKPFSQPKVLPPPPPFPTSQSSVSGSPSPQSFHSPNGLRYTPSQPKQDTSHQPQQFGQYQVNMKSPSPVPKPFSLTSSFSSPKFQAFFSGISSALFTSKVKNSLTDHDYNRRKHVVRFLEGYIQNKAKDQLKTDPSNSDLHSLTSLSLFIFGSSLTHLGSKRCDLDIYCKCGIEDIRKPAQERKIIRSGKNVQYITVDTQIPMSVSELRPIIDRRLRTISQLLSELYETTHQNLNDDTAEAIQLLSGRIPILRLHPAQLFKKAVFTTTTKADNQKTIALLESDWKDITTVDINVSSADGLHSSLAIEKTASEVGKWETSGVGSTIQILLFMTKLWLKERHISDAYLGFPSSYNICILALHWLKIWRCSVEDIINSMRLNDPQQKPNTPSNQPLRIPTFVSGRSCELGLLMYGFFLFYGHFYDYEKRGPRKTADGRGIENDSVVYTAQQPLSVAEYTLQTRMTDSGNDWVGQIDMVSIDNGTPLKSIVGTPAYLFMMECRDAERMIRQEFVACLGDTLFQVEGITPPVLKSLGGSTLSKNDAQTMMSFVMSFGRSVIENVVIHVDEETDAKDEKTADKSQILTRTENLVSRLISREIDIGVTAFITETTRMRKEGKEKRRNDAQASSSPFGSSPVPTPTSMLTPSPPSPLSKLTLPPSPFNKSLSASQSLGALTPGQSTAWNSSSQPALKQTQPVIAANSFIQPAPSTSLPNLLTSIPTPLRPDKMKSMSSSQTEKQNEMTKDEVDWTKVMEQPQTATTIVPVIAKAKRPEPEPITDPTEGKQNSSSDGRLSKKDNLWLDKPDSTIPPKPEGASNILLSDEFISLQMSEDSPGEEERTKGGKTKKDNSAASKGHSAAVQNLFSRTQAVPSPPSSSNPPSNVPNKIHLRFDDDVEVKEEADKPVKGELEKWKEKKDMLKLQKQHRRAHRIEEKREKKLQNKLKQQQASQKKKIEMTTLPNHTPIVPFTLPPPSSFPTQQPPLFAVTNQKGAQQPSLSPVTHQNGTQQPSIFAVTHQNGAQQPSLFAVTHQNGAQPSFGGSEGVGEWMRKERSVESLHAEIDELRAKQAELERVVKTLSYEVFLMRSDSKKKEK</sequence>